<dbReference type="OrthoDB" id="9808984at2"/>
<feature type="domain" description="MaoC-like" evidence="4">
    <location>
        <begin position="30"/>
        <end position="124"/>
    </location>
</feature>
<dbReference type="Gene3D" id="3.10.129.10">
    <property type="entry name" value="Hotdog Thioesterase"/>
    <property type="match status" value="1"/>
</dbReference>
<evidence type="ECO:0000313" key="6">
    <source>
        <dbReference type="Proteomes" id="UP000194798"/>
    </source>
</evidence>
<keyword evidence="2" id="KW-0012">Acyltransferase</keyword>
<reference evidence="5 6" key="1">
    <citation type="submission" date="2016-12" db="EMBL/GenBank/DDBJ databases">
        <title>Thioflexothrix psekupsii D3 genome sequencing and assembly.</title>
        <authorList>
            <person name="Fomenkov A."/>
            <person name="Vincze T."/>
            <person name="Grabovich M."/>
            <person name="Anton B.P."/>
            <person name="Dubinina G."/>
            <person name="Orlova M."/>
            <person name="Belousova E."/>
            <person name="Roberts R.J."/>
        </authorList>
    </citation>
    <scope>NUCLEOTIDE SEQUENCE [LARGE SCALE GENOMIC DNA]</scope>
    <source>
        <strain evidence="5">D3</strain>
    </source>
</reference>
<keyword evidence="6" id="KW-1185">Reference proteome</keyword>
<dbReference type="InterPro" id="IPR002539">
    <property type="entry name" value="MaoC-like_dom"/>
</dbReference>
<dbReference type="InterPro" id="IPR050500">
    <property type="entry name" value="Phos_Acetyltrans/Butyryltrans"/>
</dbReference>
<dbReference type="Gene3D" id="3.40.718.10">
    <property type="entry name" value="Isopropylmalate Dehydrogenase"/>
    <property type="match status" value="1"/>
</dbReference>
<proteinExistence type="predicted"/>
<dbReference type="RefSeq" id="WP_086489756.1">
    <property type="nucleotide sequence ID" value="NZ_MSLT01000024.1"/>
</dbReference>
<dbReference type="CDD" id="cd03449">
    <property type="entry name" value="R_hydratase"/>
    <property type="match status" value="1"/>
</dbReference>
<dbReference type="PANTHER" id="PTHR43356">
    <property type="entry name" value="PHOSPHATE ACETYLTRANSFERASE"/>
    <property type="match status" value="1"/>
</dbReference>
<evidence type="ECO:0000313" key="5">
    <source>
        <dbReference type="EMBL" id="OUD11739.1"/>
    </source>
</evidence>
<dbReference type="NCBIfam" id="NF006045">
    <property type="entry name" value="PRK08190.1"/>
    <property type="match status" value="1"/>
</dbReference>
<evidence type="ECO:0000256" key="1">
    <source>
        <dbReference type="ARBA" id="ARBA00022679"/>
    </source>
</evidence>
<dbReference type="NCBIfam" id="NF008852">
    <property type="entry name" value="PRK11890.1"/>
    <property type="match status" value="1"/>
</dbReference>
<dbReference type="Pfam" id="PF01575">
    <property type="entry name" value="MaoC_dehydratas"/>
    <property type="match status" value="1"/>
</dbReference>
<dbReference type="SUPFAM" id="SSF54637">
    <property type="entry name" value="Thioesterase/thiol ester dehydrase-isomerase"/>
    <property type="match status" value="1"/>
</dbReference>
<name>A0A251X4U7_9GAMM</name>
<organism evidence="5 6">
    <name type="scientific">Thioflexithrix psekupsensis</name>
    <dbReference type="NCBI Taxonomy" id="1570016"/>
    <lineage>
        <taxon>Bacteria</taxon>
        <taxon>Pseudomonadati</taxon>
        <taxon>Pseudomonadota</taxon>
        <taxon>Gammaproteobacteria</taxon>
        <taxon>Thiotrichales</taxon>
        <taxon>Thioflexithrix</taxon>
    </lineage>
</organism>
<dbReference type="InterPro" id="IPR002505">
    <property type="entry name" value="PTA_PTB"/>
</dbReference>
<protein>
    <submittedName>
        <fullName evidence="5">Enoyl-CoA hydratase</fullName>
    </submittedName>
</protein>
<accession>A0A251X4U7</accession>
<evidence type="ECO:0000259" key="4">
    <source>
        <dbReference type="Pfam" id="PF01575"/>
    </source>
</evidence>
<comment type="caution">
    <text evidence="5">The sequence shown here is derived from an EMBL/GenBank/DDBJ whole genome shotgun (WGS) entry which is preliminary data.</text>
</comment>
<sequence>MSANKAVESSNYLENKTFDEINIGDTACLTRTLTFEDISLFAMASGDVNPTHLDLEYASSTGSGKVSGHSLWQGALISNILGTQLPGPGTVYRRQDLQFSRPILLSDTLTVTITVSCKNDQDHTVIFDCIAVDQAGEVTCRGTAEVYAPMEKIIRERSALPEIHINNPGAQLQRLVKMTEHFEPIRMAVVHPVDRNSLLGAIEACQARLIVPVLFGPRDKIVAVAKQEGVDVSGYEIIDTEHSHEAAEKAVAMARSGEVDALMKGSLHTDELMGAAVRTATGIKTARRMSHVFVIDVPHYPRPILVSDAAINIAPTLQEKADIVQNAIDLAHALGIQQPLVAMLSAVETINPKLNSTLDAAAICKMAHRRQITGGIVDGPLAFDNAVSEEAARIKGIDSPVAGRADILISPDLESGNMVAKQLEYMAEAQSCGIVLGARVPIALTSRADSVLSRMASCALALLLVRNLKKPMV</sequence>
<feature type="domain" description="Phosphate acetyl/butaryl transferase" evidence="3">
    <location>
        <begin position="247"/>
        <end position="461"/>
    </location>
</feature>
<dbReference type="InterPro" id="IPR029069">
    <property type="entry name" value="HotDog_dom_sf"/>
</dbReference>
<dbReference type="PANTHER" id="PTHR43356:SF2">
    <property type="entry name" value="PHOSPHATE ACETYLTRANSFERASE"/>
    <property type="match status" value="1"/>
</dbReference>
<evidence type="ECO:0000256" key="2">
    <source>
        <dbReference type="ARBA" id="ARBA00023315"/>
    </source>
</evidence>
<evidence type="ECO:0000259" key="3">
    <source>
        <dbReference type="Pfam" id="PF01515"/>
    </source>
</evidence>
<dbReference type="SUPFAM" id="SSF53659">
    <property type="entry name" value="Isocitrate/Isopropylmalate dehydrogenase-like"/>
    <property type="match status" value="1"/>
</dbReference>
<dbReference type="EMBL" id="MSLT01000024">
    <property type="protein sequence ID" value="OUD11739.1"/>
    <property type="molecule type" value="Genomic_DNA"/>
</dbReference>
<gene>
    <name evidence="5" type="ORF">TPSD3_16965</name>
</gene>
<dbReference type="Proteomes" id="UP000194798">
    <property type="component" value="Unassembled WGS sequence"/>
</dbReference>
<keyword evidence="1" id="KW-0808">Transferase</keyword>
<dbReference type="Pfam" id="PF01515">
    <property type="entry name" value="PTA_PTB"/>
    <property type="match status" value="1"/>
</dbReference>
<dbReference type="AlphaFoldDB" id="A0A251X4U7"/>
<dbReference type="GO" id="GO:0016746">
    <property type="term" value="F:acyltransferase activity"/>
    <property type="evidence" value="ECO:0007669"/>
    <property type="project" value="UniProtKB-KW"/>
</dbReference>